<comment type="similarity">
    <text evidence="1">Belongs to the peptidase S45 family.</text>
</comment>
<dbReference type="RefSeq" id="WP_012229584.1">
    <property type="nucleotide sequence ID" value="NZ_HG422565.1"/>
</dbReference>
<evidence type="ECO:0000256" key="2">
    <source>
        <dbReference type="ARBA" id="ARBA00022729"/>
    </source>
</evidence>
<dbReference type="InterPro" id="IPR023343">
    <property type="entry name" value="Penicillin_amidase_dom1"/>
</dbReference>
<keyword evidence="3" id="KW-0378">Hydrolase</keyword>
<protein>
    <submittedName>
        <fullName evidence="6">Putative Penicillin acylase family protein</fullName>
    </submittedName>
</protein>
<dbReference type="GO" id="GO:0017000">
    <property type="term" value="P:antibiotic biosynthetic process"/>
    <property type="evidence" value="ECO:0007669"/>
    <property type="project" value="InterPro"/>
</dbReference>
<evidence type="ECO:0000256" key="1">
    <source>
        <dbReference type="ARBA" id="ARBA00006586"/>
    </source>
</evidence>
<dbReference type="InterPro" id="IPR043146">
    <property type="entry name" value="Penicillin_amidase_N_B-knob"/>
</dbReference>
<feature type="region of interest" description="Disordered" evidence="5">
    <location>
        <begin position="435"/>
        <end position="455"/>
    </location>
</feature>
<feature type="region of interest" description="Disordered" evidence="5">
    <location>
        <begin position="175"/>
        <end position="194"/>
    </location>
</feature>
<dbReference type="eggNOG" id="COG2366">
    <property type="taxonomic scope" value="Bacteria"/>
</dbReference>
<dbReference type="HOGENOM" id="CLU_017615_0_0_11"/>
<dbReference type="AlphaFoldDB" id="R4Z2D5"/>
<dbReference type="EMBL" id="CANL01000056">
    <property type="protein sequence ID" value="CCM65114.1"/>
    <property type="molecule type" value="Genomic_DNA"/>
</dbReference>
<proteinExistence type="inferred from homology"/>
<sequence length="778" mass="82068">MRDTMQQTGDDTYEATLRRTTGGVAHIEGKTWGDVGFGQGLACAQDNLAIIADQLVKVRSSLAAHHGPGAADANVASDLGYMALDVLGRGRAMREAQPSHVREIITGYVAGYNQVAAEAQHSGGAAAWACNCDGSPARWIEPVGEEVFYAYFADVAMMASGRNLVSLIGRAEAPGPEGPVPASPDSALGQTAPGASNGWAVGGDVTASGHGMVLGNPHFPWYGEARFWECHLTLPGELDVYGVSLLGLPGVQIGFNRTLAWTHTFSGGSRFTLSRLELHPGEPTRYRFGDEVRDMTSAWYSVDVLAPDGSTEPVERTLWRTHHGPMVNLPLLGWGNEVGFAYRDANDTNTAVLEQFVAANRCADVAELRATYTRLDAMPWANTLAADTSGAAWYADASATPHLSSAAQARFTGRLSEDLVAALLYENRVALTDGSDPDDDWLDHPEAARPGLEPFDRHPQLLRRDILVNANDSHWLSHPDDPLEGYSVLCGLERTPLSLRTRQNLRLAQALTQRGGVDVTDLIAAVLDGASLSAELLKDEVVTVCRAEGRAEVADVLTAWGDTAGLNDPGTALWREIMATIGAADLRNAGTLFKVPFDPAAPLETPSGLATDHGALLRAVDAAVVALGCAGVVLNTALSECQWADRNGKRVPVPGGSEGEGVLNVLGPSGALSLATRQPLPTVKDPIAERAATSGLAQGGYQVTYGATFLFAVELTTNGPIGWGVLASGQSGDPKSAHHADGARAFAAGDLRPLLFTDTDIGCDPNLTSQVVAGTRPT</sequence>
<dbReference type="STRING" id="1229780.BN381_60018"/>
<dbReference type="InterPro" id="IPR029055">
    <property type="entry name" value="Ntn_hydrolases_N"/>
</dbReference>
<organism evidence="6 7">
    <name type="scientific">Candidatus Neomicrothrix parvicella RN1</name>
    <dbReference type="NCBI Taxonomy" id="1229780"/>
    <lineage>
        <taxon>Bacteria</taxon>
        <taxon>Bacillati</taxon>
        <taxon>Actinomycetota</taxon>
        <taxon>Acidimicrobiia</taxon>
        <taxon>Acidimicrobiales</taxon>
        <taxon>Microthrixaceae</taxon>
        <taxon>Candidatus Neomicrothrix</taxon>
    </lineage>
</organism>
<dbReference type="OrthoDB" id="4759017at2"/>
<dbReference type="MEROPS" id="S45.004"/>
<comment type="caution">
    <text evidence="6">The sequence shown here is derived from an EMBL/GenBank/DDBJ whole genome shotgun (WGS) entry which is preliminary data.</text>
</comment>
<evidence type="ECO:0000313" key="6">
    <source>
        <dbReference type="EMBL" id="CCM65114.1"/>
    </source>
</evidence>
<dbReference type="Gene3D" id="1.10.1400.10">
    <property type="match status" value="1"/>
</dbReference>
<accession>R4Z2D5</accession>
<dbReference type="InterPro" id="IPR043147">
    <property type="entry name" value="Penicillin_amidase_A-knob"/>
</dbReference>
<dbReference type="Gene3D" id="3.60.20.10">
    <property type="entry name" value="Glutamine Phosphoribosylpyrophosphate, subunit 1, domain 1"/>
    <property type="match status" value="1"/>
</dbReference>
<dbReference type="GO" id="GO:0016811">
    <property type="term" value="F:hydrolase activity, acting on carbon-nitrogen (but not peptide) bonds, in linear amides"/>
    <property type="evidence" value="ECO:0007669"/>
    <property type="project" value="InterPro"/>
</dbReference>
<keyword evidence="4" id="KW-0865">Zymogen</keyword>
<evidence type="ECO:0000256" key="4">
    <source>
        <dbReference type="ARBA" id="ARBA00023145"/>
    </source>
</evidence>
<dbReference type="Gene3D" id="1.10.439.10">
    <property type="entry name" value="Penicillin Amidohydrolase, domain 1"/>
    <property type="match status" value="1"/>
</dbReference>
<dbReference type="Gene3D" id="2.30.120.10">
    <property type="match status" value="1"/>
</dbReference>
<gene>
    <name evidence="6" type="ORF">BN381_60018</name>
</gene>
<dbReference type="Pfam" id="PF01804">
    <property type="entry name" value="Penicil_amidase"/>
    <property type="match status" value="1"/>
</dbReference>
<keyword evidence="2" id="KW-0732">Signal</keyword>
<name>R4Z2D5_9ACTN</name>
<evidence type="ECO:0000313" key="7">
    <source>
        <dbReference type="Proteomes" id="UP000018291"/>
    </source>
</evidence>
<dbReference type="Proteomes" id="UP000018291">
    <property type="component" value="Unassembled WGS sequence"/>
</dbReference>
<evidence type="ECO:0000256" key="5">
    <source>
        <dbReference type="SAM" id="MobiDB-lite"/>
    </source>
</evidence>
<keyword evidence="7" id="KW-1185">Reference proteome</keyword>
<dbReference type="SUPFAM" id="SSF56235">
    <property type="entry name" value="N-terminal nucleophile aminohydrolases (Ntn hydrolases)"/>
    <property type="match status" value="1"/>
</dbReference>
<reference evidence="6 7" key="1">
    <citation type="journal article" date="2013" name="ISME J.">
        <title>Metabolic model for the filamentous 'Candidatus Microthrix parvicella' based on genomic and metagenomic analyses.</title>
        <authorList>
            <person name="Jon McIlroy S."/>
            <person name="Kristiansen R."/>
            <person name="Albertsen M."/>
            <person name="Michael Karst S."/>
            <person name="Rossetti S."/>
            <person name="Lund Nielsen J."/>
            <person name="Tandoi V."/>
            <person name="James Seviour R."/>
            <person name="Nielsen P.H."/>
        </authorList>
    </citation>
    <scope>NUCLEOTIDE SEQUENCE [LARGE SCALE GENOMIC DNA]</scope>
    <source>
        <strain evidence="6 7">RN1</strain>
    </source>
</reference>
<dbReference type="InterPro" id="IPR002692">
    <property type="entry name" value="S45"/>
</dbReference>
<dbReference type="PANTHER" id="PTHR34218:SF3">
    <property type="entry name" value="ACYL-HOMOSERINE LACTONE ACYLASE PVDQ"/>
    <property type="match status" value="1"/>
</dbReference>
<evidence type="ECO:0000256" key="3">
    <source>
        <dbReference type="ARBA" id="ARBA00022801"/>
    </source>
</evidence>
<dbReference type="PANTHER" id="PTHR34218">
    <property type="entry name" value="PEPTIDASE S45 PENICILLIN AMIDASE"/>
    <property type="match status" value="1"/>
</dbReference>